<dbReference type="SUPFAM" id="SSF52540">
    <property type="entry name" value="P-loop containing nucleoside triphosphate hydrolases"/>
    <property type="match status" value="1"/>
</dbReference>
<dbReference type="InterPro" id="IPR050445">
    <property type="entry name" value="Bact_polysacc_biosynth/exp"/>
</dbReference>
<accession>A0A3N0VGT4</accession>
<dbReference type="PANTHER" id="PTHR32309">
    <property type="entry name" value="TYROSINE-PROTEIN KINASE"/>
    <property type="match status" value="1"/>
</dbReference>
<evidence type="ECO:0000256" key="4">
    <source>
        <dbReference type="ARBA" id="ARBA00022741"/>
    </source>
</evidence>
<dbReference type="EC" id="2.7.10.2" evidence="11"/>
<dbReference type="InterPro" id="IPR027417">
    <property type="entry name" value="P-loop_NTPase"/>
</dbReference>
<evidence type="ECO:0000256" key="6">
    <source>
        <dbReference type="ARBA" id="ARBA00022989"/>
    </source>
</evidence>
<keyword evidence="6 8" id="KW-1133">Transmembrane helix</keyword>
<keyword evidence="7 8" id="KW-0472">Membrane</keyword>
<evidence type="ECO:0000313" key="12">
    <source>
        <dbReference type="Proteomes" id="UP000282106"/>
    </source>
</evidence>
<organism evidence="11 12">
    <name type="scientific">Stagnimonas aquatica</name>
    <dbReference type="NCBI Taxonomy" id="2689987"/>
    <lineage>
        <taxon>Bacteria</taxon>
        <taxon>Pseudomonadati</taxon>
        <taxon>Pseudomonadota</taxon>
        <taxon>Gammaproteobacteria</taxon>
        <taxon>Nevskiales</taxon>
        <taxon>Nevskiaceae</taxon>
        <taxon>Stagnimonas</taxon>
    </lineage>
</organism>
<dbReference type="NCBIfam" id="TIGR01007">
    <property type="entry name" value="eps_fam"/>
    <property type="match status" value="1"/>
</dbReference>
<keyword evidence="11" id="KW-0808">Transferase</keyword>
<comment type="caution">
    <text evidence="11">The sequence shown here is derived from an EMBL/GenBank/DDBJ whole genome shotgun (WGS) entry which is preliminary data.</text>
</comment>
<dbReference type="InterPro" id="IPR005702">
    <property type="entry name" value="Wzc-like_C"/>
</dbReference>
<evidence type="ECO:0000313" key="11">
    <source>
        <dbReference type="EMBL" id="ROH91904.1"/>
    </source>
</evidence>
<evidence type="ECO:0000259" key="10">
    <source>
        <dbReference type="Pfam" id="PF13807"/>
    </source>
</evidence>
<protein>
    <submittedName>
        <fullName evidence="11">Polysaccharide biosynthesis tyrosine autokinase</fullName>
        <ecNumber evidence="11">2.7.10.2</ecNumber>
    </submittedName>
</protein>
<feature type="domain" description="Tyrosine-protein kinase G-rich" evidence="10">
    <location>
        <begin position="402"/>
        <end position="475"/>
    </location>
</feature>
<feature type="domain" description="Polysaccharide chain length determinant N-terminal" evidence="9">
    <location>
        <begin position="24"/>
        <end position="112"/>
    </location>
</feature>
<evidence type="ECO:0000256" key="5">
    <source>
        <dbReference type="ARBA" id="ARBA00022840"/>
    </source>
</evidence>
<keyword evidence="4" id="KW-0547">Nucleotide-binding</keyword>
<dbReference type="InParanoid" id="A0A3N0VGT4"/>
<evidence type="ECO:0000256" key="8">
    <source>
        <dbReference type="SAM" id="Phobius"/>
    </source>
</evidence>
<evidence type="ECO:0000256" key="7">
    <source>
        <dbReference type="ARBA" id="ARBA00023136"/>
    </source>
</evidence>
<dbReference type="Proteomes" id="UP000282106">
    <property type="component" value="Unassembled WGS sequence"/>
</dbReference>
<keyword evidence="3 8" id="KW-0812">Transmembrane</keyword>
<keyword evidence="2" id="KW-1003">Cell membrane</keyword>
<dbReference type="RefSeq" id="WP_123210948.1">
    <property type="nucleotide sequence ID" value="NZ_RJVO01000002.1"/>
</dbReference>
<evidence type="ECO:0000256" key="1">
    <source>
        <dbReference type="ARBA" id="ARBA00004651"/>
    </source>
</evidence>
<feature type="transmembrane region" description="Helical" evidence="8">
    <location>
        <begin position="37"/>
        <end position="59"/>
    </location>
</feature>
<dbReference type="FunCoup" id="A0A3N0VGT4">
    <property type="interactions" value="359"/>
</dbReference>
<keyword evidence="11" id="KW-0418">Kinase</keyword>
<dbReference type="GO" id="GO:0005886">
    <property type="term" value="C:plasma membrane"/>
    <property type="evidence" value="ECO:0007669"/>
    <property type="project" value="UniProtKB-SubCell"/>
</dbReference>
<gene>
    <name evidence="11" type="ORF">ED208_05905</name>
</gene>
<dbReference type="AlphaFoldDB" id="A0A3N0VGT4"/>
<dbReference type="Pfam" id="PF13807">
    <property type="entry name" value="GNVR"/>
    <property type="match status" value="1"/>
</dbReference>
<keyword evidence="5" id="KW-0067">ATP-binding</keyword>
<dbReference type="PANTHER" id="PTHR32309:SF13">
    <property type="entry name" value="FERRIC ENTEROBACTIN TRANSPORT PROTEIN FEPE"/>
    <property type="match status" value="1"/>
</dbReference>
<dbReference type="Gene3D" id="3.40.50.300">
    <property type="entry name" value="P-loop containing nucleotide triphosphate hydrolases"/>
    <property type="match status" value="1"/>
</dbReference>
<evidence type="ECO:0000256" key="3">
    <source>
        <dbReference type="ARBA" id="ARBA00022692"/>
    </source>
</evidence>
<proteinExistence type="predicted"/>
<dbReference type="Pfam" id="PF02706">
    <property type="entry name" value="Wzz"/>
    <property type="match status" value="1"/>
</dbReference>
<dbReference type="CDD" id="cd05387">
    <property type="entry name" value="BY-kinase"/>
    <property type="match status" value="1"/>
</dbReference>
<dbReference type="EMBL" id="RJVO01000002">
    <property type="protein sequence ID" value="ROH91904.1"/>
    <property type="molecule type" value="Genomic_DNA"/>
</dbReference>
<dbReference type="GO" id="GO:0004715">
    <property type="term" value="F:non-membrane spanning protein tyrosine kinase activity"/>
    <property type="evidence" value="ECO:0007669"/>
    <property type="project" value="UniProtKB-EC"/>
</dbReference>
<dbReference type="InterPro" id="IPR003856">
    <property type="entry name" value="LPS_length_determ_N"/>
</dbReference>
<keyword evidence="12" id="KW-1185">Reference proteome</keyword>
<name>A0A3N0VGT4_9GAMM</name>
<comment type="subcellular location">
    <subcellularLocation>
        <location evidence="1">Cell membrane</location>
        <topology evidence="1">Multi-pass membrane protein</topology>
    </subcellularLocation>
</comment>
<evidence type="ECO:0000256" key="2">
    <source>
        <dbReference type="ARBA" id="ARBA00022475"/>
    </source>
</evidence>
<evidence type="ECO:0000259" key="9">
    <source>
        <dbReference type="Pfam" id="PF02706"/>
    </source>
</evidence>
<dbReference type="GO" id="GO:0005524">
    <property type="term" value="F:ATP binding"/>
    <property type="evidence" value="ECO:0007669"/>
    <property type="project" value="UniProtKB-KW"/>
</dbReference>
<dbReference type="InterPro" id="IPR032807">
    <property type="entry name" value="GNVR"/>
</dbReference>
<sequence>MTSTSVAPLPAPADAGRQNSSEIAALWRFFRRYRGGILLVTVAFGLLGLLIALSLPPIYRSTVTLLIEPRTQRVVQVAEIYDPTQGGLDEYYATQHELLRSRGLAERVVKKLKLDDNEAFLHDAASESLGTSLKRKLDWSQWLPGLPEPEAESSSTAEQRRERATSLVMSQILVQPVPKTRLVRVHFHSGDPQLAQQVAEALGDVFIESGLEARLEATQRASRWLTDKLGGLSEDLKKSEKALQAFRDSNQLVVVGGNRGLVDQEVMENSSRLREAQRTKAALASTYARIRAAGSDGERLEQITALLQDAGVQKARSGVLDAQQVLKGVEERYGSRHPQMAAAVASLQAARRAFHEQLLNAAEGVRNQYEIAADTERQLSDVVSTTTSRVRELDRKQFELGVLEREVQTNRQLYDMFLQRFKENDSTTSYEPLNARVTDAALVPKGPILPERPKIVVVAALFGFLLGVIMASLRHVLSEGLRSVEDLEAVAQVPLFGVVPRVAFKRSAGVINQFRDDPRTPFAEGVRSVRTAVRLAEVAGRKQCFVITSAVPGEGKSSLATCLGLTLAATEKTLLIEGDLRAPTLRKILGLPKQQRGLMEVLLGTATLDEAIHVDAASGLHVLAVVQRPPNPAETVSSMAFAALLLQLRERYERIIIDSPPVQAASDALVLSRLSDAVLFVARADVTSTATVRRAIHQLNNIQAPLVGCVLNRVDVRRNPDAYGHYQYAYRYYG</sequence>
<reference evidence="11 12" key="1">
    <citation type="submission" date="2018-10" db="EMBL/GenBank/DDBJ databases">
        <authorList>
            <person name="Chen W.-M."/>
        </authorList>
    </citation>
    <scope>NUCLEOTIDE SEQUENCE [LARGE SCALE GENOMIC DNA]</scope>
    <source>
        <strain evidence="11 12">THS-13</strain>
    </source>
</reference>